<organism evidence="1 3">
    <name type="scientific">Phocaeicola vulgatus</name>
    <name type="common">Bacteroides vulgatus</name>
    <dbReference type="NCBI Taxonomy" id="821"/>
    <lineage>
        <taxon>Bacteria</taxon>
        <taxon>Pseudomonadati</taxon>
        <taxon>Bacteroidota</taxon>
        <taxon>Bacteroidia</taxon>
        <taxon>Bacteroidales</taxon>
        <taxon>Bacteroidaceae</taxon>
        <taxon>Phocaeicola</taxon>
    </lineage>
</organism>
<dbReference type="EMBL" id="QRMN01000011">
    <property type="protein sequence ID" value="RHJ78459.1"/>
    <property type="molecule type" value="Genomic_DNA"/>
</dbReference>
<dbReference type="Proteomes" id="UP000283958">
    <property type="component" value="Unassembled WGS sequence"/>
</dbReference>
<proteinExistence type="predicted"/>
<name>A0A396AV44_PHOVU</name>
<evidence type="ECO:0000313" key="3">
    <source>
        <dbReference type="Proteomes" id="UP000261278"/>
    </source>
</evidence>
<evidence type="ECO:0000313" key="4">
    <source>
        <dbReference type="Proteomes" id="UP000283958"/>
    </source>
</evidence>
<dbReference type="AlphaFoldDB" id="A0A396AV44"/>
<dbReference type="EMBL" id="QSSN01000005">
    <property type="protein sequence ID" value="RGL87500.1"/>
    <property type="molecule type" value="Genomic_DNA"/>
</dbReference>
<comment type="caution">
    <text evidence="1">The sequence shown here is derived from an EMBL/GenBank/DDBJ whole genome shotgun (WGS) entry which is preliminary data.</text>
</comment>
<sequence length="314" mass="37351">MTYIIYLAYPPLDYILQGVYNDHIKIIRLESTKLTFLQRRVRKIMQKCGFLLLQKRKYFTLESLQALASIEPEANVIVMDIFRLRELIIINHVITSKATKYLFYWTPIYQVYKRYDPSSRNKIIKLLQHDFILSTFNYPDAHQYQLIYKGSFFRYPDNVTSLLPSPKKQVDCYFIGYKKDRAELLEQCQQKLESHGLICQFLILKKGETEITYQDNLKYTMNSKCLVDIINTDEQTGLSLRPLEALFFNKKLITNNPNIRNYPFYHSNNIFIMGEDKEEDIPAFMSAPLHIIPNEIKEQYEINHWITNFFNTTK</sequence>
<evidence type="ECO:0000313" key="1">
    <source>
        <dbReference type="EMBL" id="RGL87500.1"/>
    </source>
</evidence>
<dbReference type="RefSeq" id="WP_117677960.1">
    <property type="nucleotide sequence ID" value="NZ_JAHYOR010000001.1"/>
</dbReference>
<reference evidence="3 4" key="1">
    <citation type="submission" date="2018-08" db="EMBL/GenBank/DDBJ databases">
        <title>A genome reference for cultivated species of the human gut microbiota.</title>
        <authorList>
            <person name="Zou Y."/>
            <person name="Xue W."/>
            <person name="Luo G."/>
        </authorList>
    </citation>
    <scope>NUCLEOTIDE SEQUENCE [LARGE SCALE GENOMIC DNA]</scope>
    <source>
        <strain evidence="2 4">AM09-18</strain>
        <strain evidence="1 3">TF05-18</strain>
    </source>
</reference>
<accession>A0A396AV44</accession>
<dbReference type="Proteomes" id="UP000261278">
    <property type="component" value="Unassembled WGS sequence"/>
</dbReference>
<gene>
    <name evidence="2" type="ORF">DW105_06545</name>
    <name evidence="1" type="ORF">DXC44_06465</name>
</gene>
<protein>
    <submittedName>
        <fullName evidence="1">Uncharacterized protein</fullName>
    </submittedName>
</protein>
<evidence type="ECO:0000313" key="2">
    <source>
        <dbReference type="EMBL" id="RHJ78459.1"/>
    </source>
</evidence>